<feature type="signal peptide" evidence="1">
    <location>
        <begin position="1"/>
        <end position="20"/>
    </location>
</feature>
<evidence type="ECO:0000256" key="1">
    <source>
        <dbReference type="SAM" id="SignalP"/>
    </source>
</evidence>
<dbReference type="Pfam" id="PF13618">
    <property type="entry name" value="Gluconate_2-dh3"/>
    <property type="match status" value="1"/>
</dbReference>
<keyword evidence="1" id="KW-0732">Signal</keyword>
<sequence length="244" mass="27662">MNIERRRVLKTLFLAGTALAAPQWVFGREYGRGQGVPWEPLTGDIPYHGTLEERFFTSQERETVAAVFAILIPSDEDGPGAAEAEAVTFIDRQLAGFYGAAQHWYMKGPFPKGAATQGYQSEHPPAQLYRLGLRELDLHCEREFGVPFRRLSEDDRHSVLEGLDNEEIEFTDLSAKTFFDLMLENVIEGFFSDPIYGGNRDLIGWRYVGFPGARYDYREFVNHNGARLDLPPVGLMGRPAWVRN</sequence>
<name>A0ABX6QSE8_9HYPH</name>
<evidence type="ECO:0000313" key="2">
    <source>
        <dbReference type="EMBL" id="QLF71478.1"/>
    </source>
</evidence>
<gene>
    <name evidence="2" type="ORF">FE840_017540</name>
</gene>
<keyword evidence="2" id="KW-0614">Plasmid</keyword>
<keyword evidence="3" id="KW-1185">Reference proteome</keyword>
<evidence type="ECO:0000313" key="3">
    <source>
        <dbReference type="Proteomes" id="UP000308530"/>
    </source>
</evidence>
<feature type="chain" id="PRO_5046051575" evidence="1">
    <location>
        <begin position="21"/>
        <end position="244"/>
    </location>
</feature>
<accession>A0ABX6QSE8</accession>
<protein>
    <submittedName>
        <fullName evidence="2">Gluconate 2-dehydrogenase subunit 3 family protein</fullName>
    </submittedName>
</protein>
<dbReference type="EMBL" id="CP058351">
    <property type="protein sequence ID" value="QLF71478.1"/>
    <property type="molecule type" value="Genomic_DNA"/>
</dbReference>
<geneLocation type="plasmid" evidence="2 3">
    <name>pPRADMK78_01</name>
</geneLocation>
<dbReference type="InterPro" id="IPR027056">
    <property type="entry name" value="Gluconate_2DH_su3"/>
</dbReference>
<proteinExistence type="predicted"/>
<reference evidence="2 3" key="1">
    <citation type="submission" date="2020-06" db="EMBL/GenBank/DDBJ databases">
        <title>Genome sequence of Rhizobium sp strain ADMK78.</title>
        <authorList>
            <person name="Rahi P."/>
        </authorList>
    </citation>
    <scope>NUCLEOTIDE SEQUENCE [LARGE SCALE GENOMIC DNA]</scope>
    <source>
        <strain evidence="2 3">ADMK78</strain>
        <plasmid evidence="2 3">pPRADMK78_01</plasmid>
    </source>
</reference>
<dbReference type="RefSeq" id="WP_171033711.1">
    <property type="nucleotide sequence ID" value="NZ_CP058351.1"/>
</dbReference>
<dbReference type="Proteomes" id="UP000308530">
    <property type="component" value="Plasmid pPRADMK78_01"/>
</dbReference>
<organism evidence="2 3">
    <name type="scientific">Peteryoungia desertarenae</name>
    <dbReference type="NCBI Taxonomy" id="1813451"/>
    <lineage>
        <taxon>Bacteria</taxon>
        <taxon>Pseudomonadati</taxon>
        <taxon>Pseudomonadota</taxon>
        <taxon>Alphaproteobacteria</taxon>
        <taxon>Hyphomicrobiales</taxon>
        <taxon>Rhizobiaceae</taxon>
        <taxon>Peteryoungia</taxon>
    </lineage>
</organism>